<dbReference type="EMBL" id="HBHP01022952">
    <property type="protein sequence ID" value="CAD9770310.1"/>
    <property type="molecule type" value="Transcribed_RNA"/>
</dbReference>
<dbReference type="SUPFAM" id="SSF51735">
    <property type="entry name" value="NAD(P)-binding Rossmann-fold domains"/>
    <property type="match status" value="1"/>
</dbReference>
<sequence>MDEIGMSNAQYMYGQSKLLLQTWLEGWRLGAGSNGPSYVAYWNPGPVFTDLGAHSVPYVIYPTYWLMKKFFFVYPPTVANTMLYLLSTPTPLPAGGFLNMRLQIKPHAWTEDANAQRWVHEKATALFEAIGVTS</sequence>
<organism evidence="1">
    <name type="scientific">Lotharella oceanica</name>
    <dbReference type="NCBI Taxonomy" id="641309"/>
    <lineage>
        <taxon>Eukaryota</taxon>
        <taxon>Sar</taxon>
        <taxon>Rhizaria</taxon>
        <taxon>Cercozoa</taxon>
        <taxon>Chlorarachniophyceae</taxon>
        <taxon>Lotharella</taxon>
    </lineage>
</organism>
<dbReference type="InterPro" id="IPR036291">
    <property type="entry name" value="NAD(P)-bd_dom_sf"/>
</dbReference>
<dbReference type="AlphaFoldDB" id="A0A7S2XD69"/>
<evidence type="ECO:0000313" key="1">
    <source>
        <dbReference type="EMBL" id="CAD9770310.1"/>
    </source>
</evidence>
<accession>A0A7S2XD69</accession>
<gene>
    <name evidence="1" type="ORF">LSP00402_LOCUS14295</name>
</gene>
<proteinExistence type="predicted"/>
<protein>
    <submittedName>
        <fullName evidence="1">Uncharacterized protein</fullName>
    </submittedName>
</protein>
<name>A0A7S2XD69_9EUKA</name>
<dbReference type="Gene3D" id="3.40.50.720">
    <property type="entry name" value="NAD(P)-binding Rossmann-like Domain"/>
    <property type="match status" value="1"/>
</dbReference>
<reference evidence="1" key="1">
    <citation type="submission" date="2021-01" db="EMBL/GenBank/DDBJ databases">
        <authorList>
            <person name="Corre E."/>
            <person name="Pelletier E."/>
            <person name="Niang G."/>
            <person name="Scheremetjew M."/>
            <person name="Finn R."/>
            <person name="Kale V."/>
            <person name="Holt S."/>
            <person name="Cochrane G."/>
            <person name="Meng A."/>
            <person name="Brown T."/>
            <person name="Cohen L."/>
        </authorList>
    </citation>
    <scope>NUCLEOTIDE SEQUENCE</scope>
    <source>
        <strain evidence="1">CCMP622</strain>
    </source>
</reference>